<dbReference type="Pfam" id="PF18435">
    <property type="entry name" value="EstA_Ig_like"/>
    <property type="match status" value="1"/>
</dbReference>
<proteinExistence type="predicted"/>
<dbReference type="Proteomes" id="UP000681526">
    <property type="component" value="Unassembled WGS sequence"/>
</dbReference>
<organism evidence="3 4">
    <name type="scientific">Thermobacillus xylanilyticus</name>
    <dbReference type="NCBI Taxonomy" id="76633"/>
    <lineage>
        <taxon>Bacteria</taxon>
        <taxon>Bacillati</taxon>
        <taxon>Bacillota</taxon>
        <taxon>Bacilli</taxon>
        <taxon>Bacillales</taxon>
        <taxon>Paenibacillaceae</taxon>
        <taxon>Thermobacillus</taxon>
    </lineage>
</organism>
<gene>
    <name evidence="3" type="primary">txxe 3059</name>
    <name evidence="3" type="ORF">TXXE_15370</name>
</gene>
<dbReference type="RefSeq" id="WP_244860638.1">
    <property type="nucleotide sequence ID" value="NZ_CAJRAY010000080.1"/>
</dbReference>
<dbReference type="Gene3D" id="2.60.40.2180">
    <property type="match status" value="1"/>
</dbReference>
<evidence type="ECO:0000313" key="3">
    <source>
        <dbReference type="EMBL" id="CAG5091261.1"/>
    </source>
</evidence>
<dbReference type="Pfam" id="PF06452">
    <property type="entry name" value="CBM9_1"/>
    <property type="match status" value="1"/>
</dbReference>
<reference evidence="3 4" key="1">
    <citation type="submission" date="2021-04" db="EMBL/GenBank/DDBJ databases">
        <authorList>
            <person name="Rakotoarivonina H."/>
        </authorList>
    </citation>
    <scope>NUCLEOTIDE SEQUENCE [LARGE SCALE GENOMIC DNA]</scope>
    <source>
        <strain evidence="3 4">XE</strain>
    </source>
</reference>
<feature type="domain" description="Carbohydrate-binding" evidence="1">
    <location>
        <begin position="31"/>
        <end position="185"/>
    </location>
</feature>
<keyword evidence="4" id="KW-1185">Reference proteome</keyword>
<protein>
    <submittedName>
        <fullName evidence="3">Peptidase with CBM9</fullName>
    </submittedName>
</protein>
<comment type="caution">
    <text evidence="3">The sequence shown here is derived from an EMBL/GenBank/DDBJ whole genome shotgun (WGS) entry which is preliminary data.</text>
</comment>
<evidence type="ECO:0000313" key="4">
    <source>
        <dbReference type="Proteomes" id="UP000681526"/>
    </source>
</evidence>
<accession>A0ABN7S2D9</accession>
<evidence type="ECO:0000259" key="2">
    <source>
        <dbReference type="Pfam" id="PF18435"/>
    </source>
</evidence>
<evidence type="ECO:0000259" key="1">
    <source>
        <dbReference type="Pfam" id="PF06452"/>
    </source>
</evidence>
<sequence>MPVGFAAETDNIAIAEAADIPTAVYGTPELGSNDPLWFKTNEYPINRSSAPDDPRPHATGTVRILWDENFLYARVVVEDSNVYQGAGGDHTYDSVEFFVGPGSNGSNQWRVSATGVFSGQSHTDRAAWTQITDTGYIVEIRIPKRDLTLQPGKFTFEVNINNSSEIGADRYEVVSAFGPPDSGFNGHEAFQDSIELIPAAEPDPRHSITLLTGTGGRVTPSVPGNVKRVAHGSDFTFTVIPDNGKLVDTVTVDGEPVTLESDNTFTLTNIVADHQIRVTFKDDPAAEQIPFIVWNDNFARGEYTTAVIIDLGEGREALGSALHPGLFTVSARNTTLTGDTVVFEGTRNISRVYANDEPKVRGYRGKVHNSPDYRDGLESGRYIVVELEFYTEVGGSTTLDGSSNSTRQNYNIVLNGEIELKNGNPIDYAVFKQTDVVNPILDKFTTHTFKSVNYALYIHKDEKGNAVQGLPLYVYTHGMSRGGTQAQIDQKASMKSANGSVALMLP</sequence>
<name>A0ABN7S2D9_THEXY</name>
<dbReference type="InterPro" id="IPR010502">
    <property type="entry name" value="Carb-bd_dom_fam9"/>
</dbReference>
<dbReference type="EMBL" id="CAJRAY010000080">
    <property type="protein sequence ID" value="CAG5091261.1"/>
    <property type="molecule type" value="Genomic_DNA"/>
</dbReference>
<dbReference type="Gene3D" id="2.60.40.1190">
    <property type="match status" value="1"/>
</dbReference>
<dbReference type="InterPro" id="IPR041172">
    <property type="entry name" value="EstA_Ig-like_N"/>
</dbReference>
<dbReference type="SUPFAM" id="SSF49344">
    <property type="entry name" value="CBD9-like"/>
    <property type="match status" value="1"/>
</dbReference>
<feature type="domain" description="Esterase Ig-like N-terminal" evidence="2">
    <location>
        <begin position="298"/>
        <end position="425"/>
    </location>
</feature>